<dbReference type="SUPFAM" id="SSF47203">
    <property type="entry name" value="Acyl-CoA dehydrogenase C-terminal domain-like"/>
    <property type="match status" value="1"/>
</dbReference>
<feature type="domain" description="Acyl-CoA dehydrogenase/oxidase C-terminal" evidence="8">
    <location>
        <begin position="247"/>
        <end position="396"/>
    </location>
</feature>
<dbReference type="Pfam" id="PF00441">
    <property type="entry name" value="Acyl-CoA_dh_1"/>
    <property type="match status" value="1"/>
</dbReference>
<dbReference type="PANTHER" id="PTHR48083">
    <property type="entry name" value="MEDIUM-CHAIN SPECIFIC ACYL-COA DEHYDROGENASE, MITOCHONDRIAL-RELATED"/>
    <property type="match status" value="1"/>
</dbReference>
<keyword evidence="6 7" id="KW-0560">Oxidoreductase</keyword>
<evidence type="ECO:0000256" key="3">
    <source>
        <dbReference type="ARBA" id="ARBA00011738"/>
    </source>
</evidence>
<feature type="domain" description="Acyl-CoA dehydrogenase/oxidase N-terminal" evidence="10">
    <location>
        <begin position="10"/>
        <end position="130"/>
    </location>
</feature>
<keyword evidence="5 7" id="KW-0274">FAD</keyword>
<dbReference type="Pfam" id="PF02771">
    <property type="entry name" value="Acyl-CoA_dh_N"/>
    <property type="match status" value="1"/>
</dbReference>
<reference evidence="11" key="1">
    <citation type="submission" date="2022-10" db="EMBL/GenBank/DDBJ databases">
        <title>The complete genomes of actinobacterial strains from the NBC collection.</title>
        <authorList>
            <person name="Joergensen T.S."/>
            <person name="Alvarez Arevalo M."/>
            <person name="Sterndorff E.B."/>
            <person name="Faurdal D."/>
            <person name="Vuksanovic O."/>
            <person name="Mourched A.-S."/>
            <person name="Charusanti P."/>
            <person name="Shaw S."/>
            <person name="Blin K."/>
            <person name="Weber T."/>
        </authorList>
    </citation>
    <scope>NUCLEOTIDE SEQUENCE</scope>
    <source>
        <strain evidence="11">NBC_01482</strain>
    </source>
</reference>
<dbReference type="Pfam" id="PF02770">
    <property type="entry name" value="Acyl-CoA_dh_M"/>
    <property type="match status" value="1"/>
</dbReference>
<evidence type="ECO:0000256" key="4">
    <source>
        <dbReference type="ARBA" id="ARBA00022630"/>
    </source>
</evidence>
<dbReference type="EMBL" id="CP109441">
    <property type="protein sequence ID" value="WUV47643.1"/>
    <property type="molecule type" value="Genomic_DNA"/>
</dbReference>
<evidence type="ECO:0000313" key="12">
    <source>
        <dbReference type="Proteomes" id="UP001432062"/>
    </source>
</evidence>
<comment type="similarity">
    <text evidence="2 7">Belongs to the acyl-CoA dehydrogenase family.</text>
</comment>
<gene>
    <name evidence="11" type="ORF">OG563_05240</name>
</gene>
<comment type="cofactor">
    <cofactor evidence="1 7">
        <name>FAD</name>
        <dbReference type="ChEBI" id="CHEBI:57692"/>
    </cofactor>
</comment>
<dbReference type="PANTHER" id="PTHR48083:SF13">
    <property type="entry name" value="ACYL-COA DEHYDROGENASE FAMILY MEMBER 11"/>
    <property type="match status" value="1"/>
</dbReference>
<dbReference type="InterPro" id="IPR006091">
    <property type="entry name" value="Acyl-CoA_Oxase/DH_mid-dom"/>
</dbReference>
<dbReference type="InterPro" id="IPR046373">
    <property type="entry name" value="Acyl-CoA_Oxase/DH_mid-dom_sf"/>
</dbReference>
<evidence type="ECO:0000256" key="6">
    <source>
        <dbReference type="ARBA" id="ARBA00023002"/>
    </source>
</evidence>
<evidence type="ECO:0000256" key="7">
    <source>
        <dbReference type="RuleBase" id="RU362125"/>
    </source>
</evidence>
<name>A0ABZ1YX92_9NOCA</name>
<dbReference type="Gene3D" id="1.20.140.10">
    <property type="entry name" value="Butyryl-CoA Dehydrogenase, subunit A, domain 3"/>
    <property type="match status" value="1"/>
</dbReference>
<dbReference type="InterPro" id="IPR009075">
    <property type="entry name" value="AcylCo_DH/oxidase_C"/>
</dbReference>
<evidence type="ECO:0000256" key="2">
    <source>
        <dbReference type="ARBA" id="ARBA00009347"/>
    </source>
</evidence>
<dbReference type="InterPro" id="IPR050741">
    <property type="entry name" value="Acyl-CoA_dehydrogenase"/>
</dbReference>
<dbReference type="Gene3D" id="2.40.110.10">
    <property type="entry name" value="Butyryl-CoA Dehydrogenase, subunit A, domain 2"/>
    <property type="match status" value="1"/>
</dbReference>
<comment type="subunit">
    <text evidence="3">Homodimer.</text>
</comment>
<accession>A0ABZ1YX92</accession>
<dbReference type="InterPro" id="IPR013786">
    <property type="entry name" value="AcylCoA_DH/ox_N"/>
</dbReference>
<feature type="domain" description="Acyl-CoA oxidase/dehydrogenase middle" evidence="9">
    <location>
        <begin position="135"/>
        <end position="216"/>
    </location>
</feature>
<evidence type="ECO:0000259" key="10">
    <source>
        <dbReference type="Pfam" id="PF02771"/>
    </source>
</evidence>
<dbReference type="RefSeq" id="WP_327100702.1">
    <property type="nucleotide sequence ID" value="NZ_CP109149.1"/>
</dbReference>
<evidence type="ECO:0000259" key="8">
    <source>
        <dbReference type="Pfam" id="PF00441"/>
    </source>
</evidence>
<sequence length="433" mass="48426">MAWDFETDPEYQKKLDWADEFVRAEVEPLDLVWEHEQFVPLDGTRRKAIQPLKEEVRRQGLWATHLGPDLGGQGYGQLKLALLNEILGRSSWAPIVFGCQAPDTGNAEIIAHYGTADQKQRYLQPLLDGELFSSYSMTEPQAGADPTQFQTRAVRDGDDWIINGWKYFSSNARTAAFLIVMAVTNTDVSPYQGMSMFLVPADTPGINIVRNVGLYGEPMNDGSHALIHYENVRVPAESLLGGEGQAFVIAQTRLGGGRIHHAMRTIGLAQKAIDMMCERALSRTTAGSRLADKQFVQGYIADSYAQLAQFRLFVLHTAWKIDKYNDYKKVRKDIATAKIVMPTVLHDIAWRAMQVHGALGTTNEMPFFRMIHGAGVMGLADGPTEVHKTTVAKQVLRDYQPTDGMWPTEWIPGKQEAARAKFAEYLEHEVGNQ</sequence>
<dbReference type="InterPro" id="IPR037069">
    <property type="entry name" value="AcylCoA_DH/ox_N_sf"/>
</dbReference>
<evidence type="ECO:0000256" key="5">
    <source>
        <dbReference type="ARBA" id="ARBA00022827"/>
    </source>
</evidence>
<dbReference type="Proteomes" id="UP001432062">
    <property type="component" value="Chromosome"/>
</dbReference>
<keyword evidence="12" id="KW-1185">Reference proteome</keyword>
<organism evidence="11 12">
    <name type="scientific">Nocardia vinacea</name>
    <dbReference type="NCBI Taxonomy" id="96468"/>
    <lineage>
        <taxon>Bacteria</taxon>
        <taxon>Bacillati</taxon>
        <taxon>Actinomycetota</taxon>
        <taxon>Actinomycetes</taxon>
        <taxon>Mycobacteriales</taxon>
        <taxon>Nocardiaceae</taxon>
        <taxon>Nocardia</taxon>
    </lineage>
</organism>
<protein>
    <submittedName>
        <fullName evidence="11">Acyl-CoA dehydrogenase family protein</fullName>
    </submittedName>
</protein>
<evidence type="ECO:0000259" key="9">
    <source>
        <dbReference type="Pfam" id="PF02770"/>
    </source>
</evidence>
<keyword evidence="4 7" id="KW-0285">Flavoprotein</keyword>
<proteinExistence type="inferred from homology"/>
<evidence type="ECO:0000313" key="11">
    <source>
        <dbReference type="EMBL" id="WUV47643.1"/>
    </source>
</evidence>
<dbReference type="SUPFAM" id="SSF56645">
    <property type="entry name" value="Acyl-CoA dehydrogenase NM domain-like"/>
    <property type="match status" value="1"/>
</dbReference>
<dbReference type="InterPro" id="IPR036250">
    <property type="entry name" value="AcylCo_DH-like_C"/>
</dbReference>
<dbReference type="Gene3D" id="1.10.540.10">
    <property type="entry name" value="Acyl-CoA dehydrogenase/oxidase, N-terminal domain"/>
    <property type="match status" value="1"/>
</dbReference>
<dbReference type="InterPro" id="IPR009100">
    <property type="entry name" value="AcylCoA_DH/oxidase_NM_dom_sf"/>
</dbReference>
<evidence type="ECO:0000256" key="1">
    <source>
        <dbReference type="ARBA" id="ARBA00001974"/>
    </source>
</evidence>